<dbReference type="GO" id="GO:0007155">
    <property type="term" value="P:cell adhesion"/>
    <property type="evidence" value="ECO:0007669"/>
    <property type="project" value="InterPro"/>
</dbReference>
<feature type="domain" description="Fimbrial-type adhesion" evidence="1">
    <location>
        <begin position="3"/>
        <end position="119"/>
    </location>
</feature>
<evidence type="ECO:0000313" key="3">
    <source>
        <dbReference type="Proteomes" id="UP000185770"/>
    </source>
</evidence>
<evidence type="ECO:0000259" key="1">
    <source>
        <dbReference type="Pfam" id="PF00419"/>
    </source>
</evidence>
<reference evidence="2 3" key="1">
    <citation type="submission" date="2016-09" db="EMBL/GenBank/DDBJ databases">
        <title>Serratia marcescens MSU-97 and epiphytic antimycotic-producing bacteria.</title>
        <authorList>
            <person name="Matilla M.A."/>
        </authorList>
    </citation>
    <scope>NUCLEOTIDE SEQUENCE [LARGE SCALE GENOMIC DNA]</scope>
    <source>
        <strain evidence="2 3">MSU-97</strain>
    </source>
</reference>
<protein>
    <recommendedName>
        <fullName evidence="1">Fimbrial-type adhesion domain-containing protein</fullName>
    </recommendedName>
</protein>
<sequence length="121" mass="12933">MVVKLGEIDRNSIGTEPGKASPVWPLTIQCQDMTPHDFMIRLSMTPTSWANDQVATSNQALGVNIREDGSPLSNNDTFSLPVTGSASKPLTFYVLKNPAVANKAIPTGDFTAAATLIVTEQ</sequence>
<dbReference type="AlphaFoldDB" id="A0A1Q4P175"/>
<evidence type="ECO:0000313" key="2">
    <source>
        <dbReference type="EMBL" id="OKB66836.1"/>
    </source>
</evidence>
<name>A0A1Q4P175_SERMA</name>
<dbReference type="Gene3D" id="2.60.40.1090">
    <property type="entry name" value="Fimbrial-type adhesion domain"/>
    <property type="match status" value="1"/>
</dbReference>
<dbReference type="Proteomes" id="UP000185770">
    <property type="component" value="Unassembled WGS sequence"/>
</dbReference>
<dbReference type="SUPFAM" id="SSF49401">
    <property type="entry name" value="Bacterial adhesins"/>
    <property type="match status" value="1"/>
</dbReference>
<dbReference type="InterPro" id="IPR000259">
    <property type="entry name" value="Adhesion_dom_fimbrial"/>
</dbReference>
<dbReference type="GO" id="GO:0009289">
    <property type="term" value="C:pilus"/>
    <property type="evidence" value="ECO:0007669"/>
    <property type="project" value="InterPro"/>
</dbReference>
<gene>
    <name evidence="2" type="ORF">BHU62_09350</name>
</gene>
<dbReference type="InterPro" id="IPR008966">
    <property type="entry name" value="Adhesion_dom_sf"/>
</dbReference>
<dbReference type="Pfam" id="PF00419">
    <property type="entry name" value="Fimbrial"/>
    <property type="match status" value="1"/>
</dbReference>
<organism evidence="2 3">
    <name type="scientific">Serratia marcescens</name>
    <dbReference type="NCBI Taxonomy" id="615"/>
    <lineage>
        <taxon>Bacteria</taxon>
        <taxon>Pseudomonadati</taxon>
        <taxon>Pseudomonadota</taxon>
        <taxon>Gammaproteobacteria</taxon>
        <taxon>Enterobacterales</taxon>
        <taxon>Yersiniaceae</taxon>
        <taxon>Serratia</taxon>
    </lineage>
</organism>
<comment type="caution">
    <text evidence="2">The sequence shown here is derived from an EMBL/GenBank/DDBJ whole genome shotgun (WGS) entry which is preliminary data.</text>
</comment>
<dbReference type="InterPro" id="IPR036937">
    <property type="entry name" value="Adhesion_dom_fimbrial_sf"/>
</dbReference>
<dbReference type="EMBL" id="MJAO01000008">
    <property type="protein sequence ID" value="OKB66836.1"/>
    <property type="molecule type" value="Genomic_DNA"/>
</dbReference>
<proteinExistence type="predicted"/>
<accession>A0A1Q4P175</accession>